<keyword evidence="7" id="KW-1185">Reference proteome</keyword>
<evidence type="ECO:0000259" key="5">
    <source>
        <dbReference type="SMART" id="SM01310"/>
    </source>
</evidence>
<dbReference type="Pfam" id="PF14666">
    <property type="entry name" value="RICTOR_M"/>
    <property type="match status" value="1"/>
</dbReference>
<dbReference type="SUPFAM" id="SSF48371">
    <property type="entry name" value="ARM repeat"/>
    <property type="match status" value="1"/>
</dbReference>
<dbReference type="InterPro" id="IPR011989">
    <property type="entry name" value="ARM-like"/>
</dbReference>
<dbReference type="InterPro" id="IPR029451">
    <property type="entry name" value="RICTOR_M"/>
</dbReference>
<protein>
    <submittedName>
        <fullName evidence="6">OPT superfamily protein</fullName>
    </submittedName>
</protein>
<feature type="region of interest" description="Disordered" evidence="2">
    <location>
        <begin position="158"/>
        <end position="178"/>
    </location>
</feature>
<dbReference type="GO" id="GO:0038203">
    <property type="term" value="P:TORC2 signaling"/>
    <property type="evidence" value="ECO:0007669"/>
    <property type="project" value="TreeGrafter"/>
</dbReference>
<dbReference type="InterPro" id="IPR028268">
    <property type="entry name" value="Pianissimo_fam"/>
</dbReference>
<proteinExistence type="inferred from homology"/>
<dbReference type="InterPro" id="IPR016024">
    <property type="entry name" value="ARM-type_fold"/>
</dbReference>
<dbReference type="EMBL" id="JASEJX010000014">
    <property type="protein sequence ID" value="KAK4516776.1"/>
    <property type="molecule type" value="Genomic_DNA"/>
</dbReference>
<feature type="domain" description="Rapamycin-insensitive companion of mTOR N-terminal" evidence="4">
    <location>
        <begin position="236"/>
        <end position="625"/>
    </location>
</feature>
<name>A0AAN7DKN0_9FUNG</name>
<feature type="domain" description="Rapamycin-insensitive companion of mTOR middle" evidence="3">
    <location>
        <begin position="717"/>
        <end position="945"/>
    </location>
</feature>
<dbReference type="Proteomes" id="UP001304243">
    <property type="component" value="Unassembled WGS sequence"/>
</dbReference>
<dbReference type="Pfam" id="PF14663">
    <property type="entry name" value="RasGEF_N_2"/>
    <property type="match status" value="1"/>
</dbReference>
<dbReference type="GO" id="GO:0031932">
    <property type="term" value="C:TORC2 complex"/>
    <property type="evidence" value="ECO:0007669"/>
    <property type="project" value="InterPro"/>
</dbReference>
<dbReference type="InterPro" id="IPR029452">
    <property type="entry name" value="RICTOR_V"/>
</dbReference>
<dbReference type="SMART" id="SM01310">
    <property type="entry name" value="RICTOR_V"/>
    <property type="match status" value="1"/>
</dbReference>
<dbReference type="Pfam" id="PF14664">
    <property type="entry name" value="RICTOR_N"/>
    <property type="match status" value="1"/>
</dbReference>
<dbReference type="SMART" id="SM01308">
    <property type="entry name" value="RICTOR_N"/>
    <property type="match status" value="1"/>
</dbReference>
<feature type="compositionally biased region" description="Polar residues" evidence="2">
    <location>
        <begin position="1"/>
        <end position="28"/>
    </location>
</feature>
<evidence type="ECO:0000256" key="2">
    <source>
        <dbReference type="SAM" id="MobiDB-lite"/>
    </source>
</evidence>
<reference evidence="6 7" key="1">
    <citation type="submission" date="2022-11" db="EMBL/GenBank/DDBJ databases">
        <title>Mucor velutinosus strain NIH1002 WGS.</title>
        <authorList>
            <person name="Subramanian P."/>
            <person name="Mullikin J.C."/>
            <person name="Segre J.A."/>
            <person name="Zelazny A.M."/>
        </authorList>
    </citation>
    <scope>NUCLEOTIDE SEQUENCE [LARGE SCALE GENOMIC DNA]</scope>
    <source>
        <strain evidence="6 7">NIH1002</strain>
    </source>
</reference>
<dbReference type="SMART" id="SM01303">
    <property type="entry name" value="RasGEF_N_2"/>
    <property type="match status" value="1"/>
</dbReference>
<dbReference type="RefSeq" id="XP_064683442.1">
    <property type="nucleotide sequence ID" value="XM_064830940.1"/>
</dbReference>
<evidence type="ECO:0000256" key="1">
    <source>
        <dbReference type="ARBA" id="ARBA00008878"/>
    </source>
</evidence>
<comment type="similarity">
    <text evidence="1">Belongs to the RICTOR family.</text>
</comment>
<sequence>MCPSPSLITLSTSQHSNANDSLLSPQSDTASTITPHTTMATTTTAASSQQQHSMIAELEELLGRLDKETKMKSGVENMLEVYLRDKKRTKELEAQLEAYHTAIENTKKRIEFIRTHAANSGINIIEVAKLLKAHKYAGTSFSDAITPSTLAQSRSKLRSNNGAGAGVGPSKGKQKAAMENVSYPDDDAWPIGKRLDHIMQHLEVDEWRTINTNRSPPLPPPSTIKESKLEKLEVLIRILKNTTGIEAHYPKQKLISSLRQCIISPHREIRILGLRALRLLVEGPDDVKMMMVFQMDIFCARALARDPEGYEPEREQTVKLIRAFIEYGGVKHINQGIVRAVVAIAEQQDGRLRNIALETLAELTILDVALTVRSGGLRVLIQALIDGQQGISEVLVQSVLYVLDTPDTRCYLRPGVELETIIAPFTESNKGANYEERLKNSAKMVTTLIKSWAGLFYMSANNMRAARSVVQALRMPVPETQKLVLDMFFDVFRVKLPKDHHSFLSGRQHTVQIAPTTTTTEATKTSRPGPTTVLNGAVMSNLMTAGGISPDAYARCSLNPGATTASNAERLKMLDHHLSIIIIIFIESDILMALIDMVKSDDIYMSRKATLLIGEILQLSTRLLPILMAIQVQSLPKLFTLASNFEDEQVRHNATAALAHIDRLTRARTRYNMASNSVASSTLATYKGGERLLTQNTPSARTQEKVHEVKLKIGYAIDDTHFRQLLIDTQVLNTKDYTKWNWDSVIELLQGPLLNPRRLEEAMRGKKFIKRLLAFYRPFKHQFSDMNATKGTISRYVKTGCTLLSTLLTNADGVRYLSENKLLSDIANAFNELDPLLMNNGDQATEPIFSKERMESTLTCGYFALLGTFSKHKEGVRILEKFKIFSCFYQISELKNRTDLKVAMITNLDYTLDGHPRVLLSKIMTSGYNPIRLFATQHIGVIMRQSEAEYNDWVIRLLVTQLYDTHMDVCQTAVNLLDEACEKQANLELLVKCRPSLGHLGEIGNPLLLRFLSTSTGFRYLNALGYVQKEMDDWFERGNQNYVIQLELSLARALINTPEKKTINPFEERVDSENDFEALQPGDGLTPPHFYGELTKTEEGCNLLRERGHFKLFADYVRNFSLVEKKQDQVEASLGQLKAVLWALGNIGATKNGLPFLEEEDVVKDIVEMAESSDILSLKGTCYFVLGLIAKTQQGVELLGEIGWESVVSSNGEPEGLCVPLNLSRFLSIRNWKYRAALSAPPQLPKSATADSVGADILKNIGDMSNHILANEASKNLARLKQVYPDSFKRVDLYFSVCQLLGSYHFRSPVRKYVLEIFEMQFTSELLQELDELSATITQSTSCIPFTTTTSSDKSFQKPSTSAAIINPNDSIPQEKLEAKTKMMGFHVASQ</sequence>
<feature type="region of interest" description="Disordered" evidence="2">
    <location>
        <begin position="1"/>
        <end position="32"/>
    </location>
</feature>
<evidence type="ECO:0000259" key="4">
    <source>
        <dbReference type="SMART" id="SM01308"/>
    </source>
</evidence>
<dbReference type="SMART" id="SM01307">
    <property type="entry name" value="RICTOR_M"/>
    <property type="match status" value="1"/>
</dbReference>
<comment type="caution">
    <text evidence="6">The sequence shown here is derived from an EMBL/GenBank/DDBJ whole genome shotgun (WGS) entry which is preliminary data.</text>
</comment>
<feature type="domain" description="Rapamycin-insensitive companion of mTOR" evidence="5">
    <location>
        <begin position="1134"/>
        <end position="1206"/>
    </location>
</feature>
<dbReference type="SUPFAM" id="SSF46585">
    <property type="entry name" value="HR1 repeat"/>
    <property type="match status" value="1"/>
</dbReference>
<evidence type="ECO:0000313" key="7">
    <source>
        <dbReference type="Proteomes" id="UP001304243"/>
    </source>
</evidence>
<dbReference type="PANTHER" id="PTHR13298:SF11">
    <property type="entry name" value="RAPAMYCIN-INSENSITIVE COMPANION OF MTOR"/>
    <property type="match status" value="1"/>
</dbReference>
<dbReference type="Pfam" id="PF14668">
    <property type="entry name" value="RICTOR_V"/>
    <property type="match status" value="1"/>
</dbReference>
<organism evidence="6 7">
    <name type="scientific">Mucor velutinosus</name>
    <dbReference type="NCBI Taxonomy" id="708070"/>
    <lineage>
        <taxon>Eukaryota</taxon>
        <taxon>Fungi</taxon>
        <taxon>Fungi incertae sedis</taxon>
        <taxon>Mucoromycota</taxon>
        <taxon>Mucoromycotina</taxon>
        <taxon>Mucoromycetes</taxon>
        <taxon>Mucorales</taxon>
        <taxon>Mucorineae</taxon>
        <taxon>Mucoraceae</taxon>
        <taxon>Mucor</taxon>
    </lineage>
</organism>
<dbReference type="Gene3D" id="1.25.10.10">
    <property type="entry name" value="Leucine-rich Repeat Variant"/>
    <property type="match status" value="1"/>
</dbReference>
<dbReference type="Gene3D" id="1.10.287.160">
    <property type="entry name" value="HR1 repeat"/>
    <property type="match status" value="1"/>
</dbReference>
<dbReference type="InterPro" id="IPR036274">
    <property type="entry name" value="HR1_rpt_sf"/>
</dbReference>
<dbReference type="InterPro" id="IPR029453">
    <property type="entry name" value="Rictor_IV"/>
</dbReference>
<accession>A0AAN7DKN0</accession>
<dbReference type="PANTHER" id="PTHR13298">
    <property type="entry name" value="CYTOSOLIC REGULATOR PIANISSIMO"/>
    <property type="match status" value="1"/>
</dbReference>
<evidence type="ECO:0000313" key="6">
    <source>
        <dbReference type="EMBL" id="KAK4516776.1"/>
    </source>
</evidence>
<evidence type="ECO:0000259" key="3">
    <source>
        <dbReference type="SMART" id="SM01307"/>
    </source>
</evidence>
<dbReference type="GeneID" id="89955440"/>
<dbReference type="InterPro" id="IPR028267">
    <property type="entry name" value="Pianissimo_N"/>
</dbReference>
<gene>
    <name evidence="6" type="primary">OPT8_2</name>
    <name evidence="6" type="ORF">ATC70_011754</name>
</gene>